<sequence length="567" mass="63473">MNKKRPQRRDFFNPPHQNTSQLPSSNIPKLVDSDCLSSLLEDKIPSKKHRARLPSLKLNSDPNPYLKPNFAPQFSQNNSEPQNVNLIPDIATSPTSQLPKSNSSSTQKSINRNLFNTFSQDTSFQDSLKPVRPSYSLQDIDYDSSSTTDSFSFESSADPDAAFMLDEEDEAKLLQIQSDNENNFKDLAKVMVNSIKKNKKIQNTPAKPNFDISLSKNCQLDNNIDIPKFKLNNIRSKENIPRSSRVSDNEPENFELPNNIAKNDSILEELDPISKNIPLHNLNQSSSANSLQYPEKSPLKKLAPFPEKTPDFSKHKFVEDGSLLGWVSNVKPRKNTNVDFSIPITKLNNNSSNQPCDLPKKLSTNPSEIPSKTPIPISLNGYPNNLSQRLNLVPTLDTPTISKNPANNLIPSNAKYTDPNLDIKLEKILNAINRINSDISTLTQMVADVQYALEYQNTSNVSSQPSALSQRTKKISPNNKPLNKSLAVNNSLKSSISVDNKSQFPNSASTSMAKDDNIRALNNLGVGFYGSYILNSFIKYPLIIFSVIFVLFFAEFIYNDGLYLIRQ</sequence>
<dbReference type="Proteomes" id="UP000187429">
    <property type="component" value="Unassembled WGS sequence"/>
</dbReference>
<evidence type="ECO:0000256" key="1">
    <source>
        <dbReference type="SAM" id="MobiDB-lite"/>
    </source>
</evidence>
<keyword evidence="2" id="KW-0472">Membrane</keyword>
<keyword evidence="2" id="KW-0812">Transmembrane</keyword>
<accession>A0A1R1YPG2</accession>
<feature type="region of interest" description="Disordered" evidence="1">
    <location>
        <begin position="1"/>
        <end position="29"/>
    </location>
</feature>
<feature type="region of interest" description="Disordered" evidence="1">
    <location>
        <begin position="41"/>
        <end position="108"/>
    </location>
</feature>
<feature type="compositionally biased region" description="Polar residues" evidence="1">
    <location>
        <begin position="15"/>
        <end position="27"/>
    </location>
</feature>
<evidence type="ECO:0000313" key="4">
    <source>
        <dbReference type="Proteomes" id="UP000187429"/>
    </source>
</evidence>
<feature type="compositionally biased region" description="Polar residues" evidence="1">
    <location>
        <begin position="72"/>
        <end position="85"/>
    </location>
</feature>
<dbReference type="OrthoDB" id="5667302at2759"/>
<organism evidence="3 4">
    <name type="scientific">Smittium culicis</name>
    <dbReference type="NCBI Taxonomy" id="133412"/>
    <lineage>
        <taxon>Eukaryota</taxon>
        <taxon>Fungi</taxon>
        <taxon>Fungi incertae sedis</taxon>
        <taxon>Zoopagomycota</taxon>
        <taxon>Kickxellomycotina</taxon>
        <taxon>Harpellomycetes</taxon>
        <taxon>Harpellales</taxon>
        <taxon>Legeriomycetaceae</taxon>
        <taxon>Smittium</taxon>
    </lineage>
</organism>
<comment type="caution">
    <text evidence="3">The sequence shown here is derived from an EMBL/GenBank/DDBJ whole genome shotgun (WGS) entry which is preliminary data.</text>
</comment>
<keyword evidence="4" id="KW-1185">Reference proteome</keyword>
<proteinExistence type="predicted"/>
<evidence type="ECO:0000256" key="2">
    <source>
        <dbReference type="SAM" id="Phobius"/>
    </source>
</evidence>
<name>A0A1R1YPG2_9FUNG</name>
<gene>
    <name evidence="3" type="ORF">AYI69_g1726</name>
</gene>
<feature type="compositionally biased region" description="Polar residues" evidence="1">
    <location>
        <begin position="92"/>
        <end position="108"/>
    </location>
</feature>
<evidence type="ECO:0000313" key="3">
    <source>
        <dbReference type="EMBL" id="OMJ28791.1"/>
    </source>
</evidence>
<keyword evidence="2" id="KW-1133">Transmembrane helix</keyword>
<dbReference type="EMBL" id="LSSM01000481">
    <property type="protein sequence ID" value="OMJ28791.1"/>
    <property type="molecule type" value="Genomic_DNA"/>
</dbReference>
<protein>
    <submittedName>
        <fullName evidence="3">Uncharacterized protein</fullName>
    </submittedName>
</protein>
<dbReference type="AlphaFoldDB" id="A0A1R1YPG2"/>
<feature type="transmembrane region" description="Helical" evidence="2">
    <location>
        <begin position="540"/>
        <end position="558"/>
    </location>
</feature>
<reference evidence="4" key="1">
    <citation type="submission" date="2017-01" db="EMBL/GenBank/DDBJ databases">
        <authorList>
            <person name="Wang Y."/>
            <person name="White M."/>
            <person name="Kvist S."/>
            <person name="Moncalvo J.-M."/>
        </authorList>
    </citation>
    <scope>NUCLEOTIDE SEQUENCE [LARGE SCALE GENOMIC DNA]</scope>
    <source>
        <strain evidence="4">ID-206-W2</strain>
    </source>
</reference>